<organism evidence="6 7">
    <name type="scientific">Mikania micrantha</name>
    <name type="common">bitter vine</name>
    <dbReference type="NCBI Taxonomy" id="192012"/>
    <lineage>
        <taxon>Eukaryota</taxon>
        <taxon>Viridiplantae</taxon>
        <taxon>Streptophyta</taxon>
        <taxon>Embryophyta</taxon>
        <taxon>Tracheophyta</taxon>
        <taxon>Spermatophyta</taxon>
        <taxon>Magnoliopsida</taxon>
        <taxon>eudicotyledons</taxon>
        <taxon>Gunneridae</taxon>
        <taxon>Pentapetalae</taxon>
        <taxon>asterids</taxon>
        <taxon>campanulids</taxon>
        <taxon>Asterales</taxon>
        <taxon>Asteraceae</taxon>
        <taxon>Asteroideae</taxon>
        <taxon>Heliantheae alliance</taxon>
        <taxon>Eupatorieae</taxon>
        <taxon>Mikania</taxon>
    </lineage>
</organism>
<evidence type="ECO:0000256" key="4">
    <source>
        <dbReference type="ARBA" id="ARBA00023228"/>
    </source>
</evidence>
<evidence type="ECO:0000256" key="2">
    <source>
        <dbReference type="ARBA" id="ARBA00010463"/>
    </source>
</evidence>
<evidence type="ECO:0000256" key="1">
    <source>
        <dbReference type="ARBA" id="ARBA00004656"/>
    </source>
</evidence>
<dbReference type="EMBL" id="SZYD01000019">
    <property type="protein sequence ID" value="KAD2392706.1"/>
    <property type="molecule type" value="Genomic_DNA"/>
</dbReference>
<dbReference type="EMBL" id="SZYD01000019">
    <property type="protein sequence ID" value="KAD2392733.1"/>
    <property type="molecule type" value="Genomic_DNA"/>
</dbReference>
<dbReference type="GO" id="GO:0005765">
    <property type="term" value="C:lysosomal membrane"/>
    <property type="evidence" value="ECO:0007669"/>
    <property type="project" value="UniProtKB-SubCell"/>
</dbReference>
<comment type="caution">
    <text evidence="6">The sequence shown here is derived from an EMBL/GenBank/DDBJ whole genome shotgun (WGS) entry which is preliminary data.</text>
</comment>
<dbReference type="InterPro" id="IPR019320">
    <property type="entry name" value="BORCS8"/>
</dbReference>
<proteinExistence type="inferred from homology"/>
<evidence type="ECO:0000313" key="6">
    <source>
        <dbReference type="EMBL" id="KAD2392733.1"/>
    </source>
</evidence>
<evidence type="ECO:0000313" key="5">
    <source>
        <dbReference type="EMBL" id="KAD2392706.1"/>
    </source>
</evidence>
<sequence length="231" mass="25487">MYEYSPLDGFVDVSEGLGSMIKSLASEPSIGLFYVQQHTHNALPNLVNLQKNIVTKTREISLHTEDSEDSITTVRSMTDCGFPVVDNMIKDITKSLAIMRQPRKGLIRSGLVSGFGSGRSSSWVRTAWRGDVNDVEEPTSVYGSVKQKATDLKQETLGSTEEATNGSANAMLNVEEELPVSSSVLTDYEEDVLVDDLMLKFQNSANSDEFKACAEAKFEGWLENNDAQHHE</sequence>
<keyword evidence="3" id="KW-0472">Membrane</keyword>
<dbReference type="AlphaFoldDB" id="A0A5N6LKJ8"/>
<evidence type="ECO:0000313" key="7">
    <source>
        <dbReference type="Proteomes" id="UP000326396"/>
    </source>
</evidence>
<dbReference type="Pfam" id="PF10167">
    <property type="entry name" value="BORCS8"/>
    <property type="match status" value="1"/>
</dbReference>
<dbReference type="PANTHER" id="PTHR21146:SF0">
    <property type="entry name" value="BLOC-1-RELATED COMPLEX SUBUNIT 8"/>
    <property type="match status" value="1"/>
</dbReference>
<gene>
    <name evidence="5" type="ORF">E3N88_39683</name>
    <name evidence="6" type="ORF">E3N88_39710</name>
</gene>
<dbReference type="PANTHER" id="PTHR21146">
    <property type="entry name" value="MEF2B PROTEIN"/>
    <property type="match status" value="1"/>
</dbReference>
<evidence type="ECO:0000256" key="3">
    <source>
        <dbReference type="ARBA" id="ARBA00023136"/>
    </source>
</evidence>
<name>A0A5N6LKJ8_9ASTR</name>
<dbReference type="Proteomes" id="UP000326396">
    <property type="component" value="Linkage Group LG9"/>
</dbReference>
<comment type="subcellular location">
    <subcellularLocation>
        <location evidence="1">Lysosome membrane</location>
    </subcellularLocation>
</comment>
<keyword evidence="4" id="KW-0458">Lysosome</keyword>
<protein>
    <submittedName>
        <fullName evidence="6">Uncharacterized protein</fullName>
    </submittedName>
</protein>
<accession>A0A5N6LKJ8</accession>
<comment type="similarity">
    <text evidence="2">Belongs to the BORCS8 family.</text>
</comment>
<dbReference type="OrthoDB" id="19830at2759"/>
<keyword evidence="7" id="KW-1185">Reference proteome</keyword>
<reference evidence="6 7" key="1">
    <citation type="submission" date="2019-05" db="EMBL/GenBank/DDBJ databases">
        <title>Mikania micrantha, genome provides insights into the molecular mechanism of rapid growth.</title>
        <authorList>
            <person name="Liu B."/>
        </authorList>
    </citation>
    <scope>NUCLEOTIDE SEQUENCE [LARGE SCALE GENOMIC DNA]</scope>
    <source>
        <strain evidence="6">NLD-2019</strain>
        <tissue evidence="6">Leaf</tissue>
    </source>
</reference>